<feature type="compositionally biased region" description="Polar residues" evidence="2">
    <location>
        <begin position="757"/>
        <end position="767"/>
    </location>
</feature>
<evidence type="ECO:0000256" key="1">
    <source>
        <dbReference type="ARBA" id="ARBA00022553"/>
    </source>
</evidence>
<feature type="region of interest" description="Disordered" evidence="2">
    <location>
        <begin position="1521"/>
        <end position="1543"/>
    </location>
</feature>
<protein>
    <submittedName>
        <fullName evidence="4">BAT2 protein</fullName>
    </submittedName>
</protein>
<gene>
    <name evidence="4" type="ORF">X798_02761</name>
</gene>
<proteinExistence type="predicted"/>
<feature type="region of interest" description="Disordered" evidence="2">
    <location>
        <begin position="1695"/>
        <end position="1726"/>
    </location>
</feature>
<feature type="compositionally biased region" description="Polar residues" evidence="2">
    <location>
        <begin position="1155"/>
        <end position="1173"/>
    </location>
</feature>
<feature type="region of interest" description="Disordered" evidence="2">
    <location>
        <begin position="1738"/>
        <end position="1773"/>
    </location>
</feature>
<feature type="region of interest" description="Disordered" evidence="2">
    <location>
        <begin position="1"/>
        <end position="67"/>
    </location>
</feature>
<organism evidence="4 5">
    <name type="scientific">Onchocerca flexuosa</name>
    <dbReference type="NCBI Taxonomy" id="387005"/>
    <lineage>
        <taxon>Eukaryota</taxon>
        <taxon>Metazoa</taxon>
        <taxon>Ecdysozoa</taxon>
        <taxon>Nematoda</taxon>
        <taxon>Chromadorea</taxon>
        <taxon>Rhabditida</taxon>
        <taxon>Spirurina</taxon>
        <taxon>Spiruromorpha</taxon>
        <taxon>Filarioidea</taxon>
        <taxon>Onchocercidae</taxon>
        <taxon>Onchocerca</taxon>
    </lineage>
</organism>
<name>A0A238BY16_9BILA</name>
<feature type="compositionally biased region" description="Polar residues" evidence="2">
    <location>
        <begin position="1123"/>
        <end position="1142"/>
    </location>
</feature>
<feature type="compositionally biased region" description="Low complexity" evidence="2">
    <location>
        <begin position="1926"/>
        <end position="1937"/>
    </location>
</feature>
<feature type="domain" description="BAT2 N-terminal" evidence="3">
    <location>
        <begin position="19"/>
        <end position="161"/>
    </location>
</feature>
<feature type="region of interest" description="Disordered" evidence="2">
    <location>
        <begin position="891"/>
        <end position="919"/>
    </location>
</feature>
<feature type="region of interest" description="Disordered" evidence="2">
    <location>
        <begin position="440"/>
        <end position="493"/>
    </location>
</feature>
<feature type="region of interest" description="Disordered" evidence="2">
    <location>
        <begin position="1910"/>
        <end position="1956"/>
    </location>
</feature>
<dbReference type="EMBL" id="KZ269988">
    <property type="protein sequence ID" value="OZC10171.1"/>
    <property type="molecule type" value="Genomic_DNA"/>
</dbReference>
<dbReference type="Proteomes" id="UP000242913">
    <property type="component" value="Unassembled WGS sequence"/>
</dbReference>
<accession>A0A238BY16</accession>
<feature type="compositionally biased region" description="Basic and acidic residues" evidence="2">
    <location>
        <begin position="768"/>
        <end position="790"/>
    </location>
</feature>
<feature type="region of interest" description="Disordered" evidence="2">
    <location>
        <begin position="171"/>
        <end position="218"/>
    </location>
</feature>
<feature type="compositionally biased region" description="Basic residues" evidence="2">
    <location>
        <begin position="1271"/>
        <end position="1286"/>
    </location>
</feature>
<feature type="compositionally biased region" description="Polar residues" evidence="2">
    <location>
        <begin position="1938"/>
        <end position="1947"/>
    </location>
</feature>
<feature type="compositionally biased region" description="Basic and acidic residues" evidence="2">
    <location>
        <begin position="447"/>
        <end position="469"/>
    </location>
</feature>
<keyword evidence="5" id="KW-1185">Reference proteome</keyword>
<feature type="compositionally biased region" description="Polar residues" evidence="2">
    <location>
        <begin position="649"/>
        <end position="659"/>
    </location>
</feature>
<evidence type="ECO:0000256" key="2">
    <source>
        <dbReference type="SAM" id="MobiDB-lite"/>
    </source>
</evidence>
<feature type="region of interest" description="Disordered" evidence="2">
    <location>
        <begin position="1267"/>
        <end position="1293"/>
    </location>
</feature>
<feature type="region of interest" description="Disordered" evidence="2">
    <location>
        <begin position="603"/>
        <end position="660"/>
    </location>
</feature>
<feature type="region of interest" description="Disordered" evidence="2">
    <location>
        <begin position="958"/>
        <end position="1200"/>
    </location>
</feature>
<feature type="region of interest" description="Disordered" evidence="2">
    <location>
        <begin position="709"/>
        <end position="743"/>
    </location>
</feature>
<feature type="region of interest" description="Disordered" evidence="2">
    <location>
        <begin position="323"/>
        <end position="355"/>
    </location>
</feature>
<dbReference type="GO" id="GO:0030154">
    <property type="term" value="P:cell differentiation"/>
    <property type="evidence" value="ECO:0007669"/>
    <property type="project" value="TreeGrafter"/>
</dbReference>
<feature type="compositionally biased region" description="Polar residues" evidence="2">
    <location>
        <begin position="171"/>
        <end position="182"/>
    </location>
</feature>
<feature type="compositionally biased region" description="Polar residues" evidence="2">
    <location>
        <begin position="891"/>
        <end position="904"/>
    </location>
</feature>
<feature type="region of interest" description="Disordered" evidence="2">
    <location>
        <begin position="757"/>
        <end position="801"/>
    </location>
</feature>
<feature type="compositionally biased region" description="Basic and acidic residues" evidence="2">
    <location>
        <begin position="985"/>
        <end position="994"/>
    </location>
</feature>
<evidence type="ECO:0000313" key="4">
    <source>
        <dbReference type="EMBL" id="OZC10171.1"/>
    </source>
</evidence>
<dbReference type="PANTHER" id="PTHR14038:SF0">
    <property type="entry name" value="LP18708P"/>
    <property type="match status" value="1"/>
</dbReference>
<sequence length="1956" mass="213009">MSSARGAAGAVKPKLHNVNSVGKHGGLQSLGKTTAVVRRMPPPATLPSLRAESQGQDPNIALVPQGGTGWAKGDINAANGQTADFQSVVKSSASLTGSTSTTTATLSTLSGINSGSEPHTTDLRPTWAKQSNVVEAQTAALQNTNTVTASSRDFPSLAAATATIAKQSTNALTESLKPQKSGSWRAGGSSAVSRNEGDVPQVTLHSHSGPSYLSATVNSRITERQLPSRYYDTTAVPLPPPPNGTFQVPKLQPVISVSISGPLETLNSQSLSAENARTRKTSYLDTTNVPSVTSQYPANVAVPPPNYSRPPPNYVLAQTDSARSGSNYGAHLQPSEDGTDGKQVQPKSGLGDEGCSSRRFLEKVKDAVMLETAQITVSNDIQSNYARRMMCNNREIDFDEFASRSKNDWQNATYGNGEETHRWLNTVGCTGQEPQQCASEFSQNGCTRDRDEELGRRQNIEREAAIERSRQKRRMASQSSALSESEGGSVPSGYGSVRVMNAYENDSYPDWDQPTRGNFGLQKSSDDSVDRVGECWNVVGGYDVSTRRDEQETVQRIEFRMLKRPESKGDIAQQLSQMGVQDNDTHDEDEELQLTKLSRPAAKIVKRMAPGNIPPIEEVTSQSSETTNSQTQRKSTQQQKNSEKRASDSRVQTSLQGHQQKALFHREVESSGSHEWAIQKQKISLGSTSQQSQAATKIQEDGIESAHIKNAPTVLMASSPADNVWEKRAEERESAERERAAQQDALNQMRLQQQFPTVAEQSGINTNEKLDEKSSVDRSENSYSKNEHNRRNGNRNRNRDAHKWAEKKYNYGQQRDEICLSDYYVPEEEEDGNGGTDGSGGLFHGQREFVNSRVHRSGRGSSLVNFRGSRSYGCGSFLGIRRGGSMPHQHFNTGQTHRTQNKCGRNQRRGKCQEPQEDNFSNMGEFRVEDTYVNISSPKEPLAEEKVGKDKVSGAVVVQDQERHMQSRNITRQSVSHRSAQQLYEPKKRQEYSRTGRRGARTGPTKINPQRTSDVRTTGTYQNPPERGKRKKANEEHRVVDNESSLRTGGDGSYRRGGIRGAHSIRQRKHSGLRQGNAHGTSQSYCSGTERTTQLKSPVTSEGHEEWETASENSDFADRQMQIRRQNAPSKYSNSRRTIRSSNGRRESGTGAIPNRTSNSSKNVKPASTTSHVATRGAQLSKEEKAPITQGEAARRPDTCRDGLAGVDINNAGVIVIDDRPDGQVDDATENNDDFEEVLSKKSRKLRQQQINEQLEAEERRKIKEKEKMERRKARAQAKRVGKKSAIKNNRTGPNALADEVATKTNVMNANNHGVKDAGNGVSRPVLTNAQNTLNTTVWNSSIVREQATHPSPPVENRPVIPSPIARPTPKASISSASVANAAVKKEVDLWTGSEGEQRLHAVRKLSDNTVEKNTAEFTANFNTATAIRGENGQYQFSFDPSLQDNTQSLKGSSKETLVTKGDGVSPLANVGLEANDDECLKQRLDKVKDFWPGQQQFANNLLGNGNESATIAPLVTDKSGSTSVGVSSMPHGPNVRPQPQTSEQVVNNTTANLKEASSSTPFVPLLPPPSPIACLPPGAYLQSLTQVPPPAPFPHYSMMFSEPYNPNSSTTSPAQTLIGNAVPVSQAQTTRSRPGSFVEQSQLFIHPPPNGATGNNMTWSNASPQIELLAGINATPSLASQSVNSVQRFQVSSPRSASAFGPVPSVLSTNAKIPHMGRPPPHPHQVPPPLHLPHNFMAPPPDFVSLQGSSLGAVGSQRSNETQSTTNNPMSRNTNGAVGQIPHLQQPLNFSQPSQTGYSMSAAATFNQAPQLHAFTAPPPPIRYPAVAQLASNDANGVVTAGWTRASALSFKYTNNTVLPTSRPPLSRYQSSDRWTIPVQYHGTQNYQHQNANKDGSDAMIHGSIDRFQGTHVNTRGPTPEESSIRASSASSISASGTTTEPLDSSNRQKKAAKV</sequence>
<feature type="compositionally biased region" description="Polar residues" evidence="2">
    <location>
        <begin position="1078"/>
        <end position="1100"/>
    </location>
</feature>
<evidence type="ECO:0000313" key="5">
    <source>
        <dbReference type="Proteomes" id="UP000242913"/>
    </source>
</evidence>
<dbReference type="InterPro" id="IPR033184">
    <property type="entry name" value="PRRC2"/>
</dbReference>
<feature type="compositionally biased region" description="Low complexity" evidence="2">
    <location>
        <begin position="617"/>
        <end position="640"/>
    </location>
</feature>
<feature type="compositionally biased region" description="Polar residues" evidence="2">
    <location>
        <begin position="203"/>
        <end position="218"/>
    </location>
</feature>
<feature type="compositionally biased region" description="Polar residues" evidence="2">
    <location>
        <begin position="1747"/>
        <end position="1773"/>
    </location>
</feature>
<dbReference type="InterPro" id="IPR009738">
    <property type="entry name" value="BAT2_N"/>
</dbReference>
<dbReference type="OrthoDB" id="1939715at2759"/>
<reference evidence="4 5" key="1">
    <citation type="submission" date="2015-12" db="EMBL/GenBank/DDBJ databases">
        <title>Draft genome of the nematode, Onchocerca flexuosa.</title>
        <authorList>
            <person name="Mitreva M."/>
        </authorList>
    </citation>
    <scope>NUCLEOTIDE SEQUENCE [LARGE SCALE GENOMIC DNA]</scope>
    <source>
        <strain evidence="4">Red Deer</strain>
    </source>
</reference>
<feature type="compositionally biased region" description="Basic and acidic residues" evidence="2">
    <location>
        <begin position="724"/>
        <end position="741"/>
    </location>
</feature>
<dbReference type="Pfam" id="PF07001">
    <property type="entry name" value="BAT2_N"/>
    <property type="match status" value="1"/>
</dbReference>
<dbReference type="PANTHER" id="PTHR14038">
    <property type="entry name" value="BAT2 HLA-B-ASSOCIATED TRANSCRIPT 2"/>
    <property type="match status" value="1"/>
</dbReference>
<feature type="compositionally biased region" description="Polar residues" evidence="2">
    <location>
        <begin position="1007"/>
        <end position="1023"/>
    </location>
</feature>
<feature type="compositionally biased region" description="Basic residues" evidence="2">
    <location>
        <begin position="1063"/>
        <end position="1072"/>
    </location>
</feature>
<evidence type="ECO:0000259" key="3">
    <source>
        <dbReference type="Pfam" id="PF07001"/>
    </source>
</evidence>
<keyword evidence="1" id="KW-0597">Phosphoprotein</keyword>
<feature type="compositionally biased region" description="Polar residues" evidence="2">
    <location>
        <begin position="967"/>
        <end position="982"/>
    </location>
</feature>